<gene>
    <name evidence="1 3" type="ORF">BDZ99DRAFT_566763</name>
</gene>
<evidence type="ECO:0000313" key="3">
    <source>
        <dbReference type="RefSeq" id="XP_033581794.1"/>
    </source>
</evidence>
<feature type="non-terminal residue" evidence="1">
    <location>
        <position position="270"/>
    </location>
</feature>
<sequence>MSSSVVTDAGRQILKRLLDMLEEMDDLILGACRDGMVYRSNNGVALSIPITESDLRLLETSRQAYHNSDYGPSDMLAYISAMSTFTKNWNSVILAVLRYLANTLPAQAREWKLQMGNLQTMGDRAWRLAVPASQPIAAGGDVRGLNALVDRFGLYDRLLDQLYADLESQQRDKLSDELRDTSNAIIAIIQTQGPTAELNQDIINLYKAEICLRRGAQGLNTISQETECEASHTMAVEAHVEPSVDSGKYNSTISAFIFAMILLSALLVAP</sequence>
<evidence type="ECO:0000313" key="2">
    <source>
        <dbReference type="Proteomes" id="UP000504636"/>
    </source>
</evidence>
<organism evidence="1">
    <name type="scientific">Mytilinidion resinicola</name>
    <dbReference type="NCBI Taxonomy" id="574789"/>
    <lineage>
        <taxon>Eukaryota</taxon>
        <taxon>Fungi</taxon>
        <taxon>Dikarya</taxon>
        <taxon>Ascomycota</taxon>
        <taxon>Pezizomycotina</taxon>
        <taxon>Dothideomycetes</taxon>
        <taxon>Pleosporomycetidae</taxon>
        <taxon>Mytilinidiales</taxon>
        <taxon>Mytilinidiaceae</taxon>
        <taxon>Mytilinidion</taxon>
    </lineage>
</organism>
<dbReference type="GeneID" id="54468514"/>
<dbReference type="AlphaFoldDB" id="A0A6A6Z1F7"/>
<dbReference type="RefSeq" id="XP_033581794.1">
    <property type="nucleotide sequence ID" value="XM_033727621.1"/>
</dbReference>
<reference evidence="1 3" key="1">
    <citation type="journal article" date="2020" name="Stud. Mycol.">
        <title>101 Dothideomycetes genomes: a test case for predicting lifestyles and emergence of pathogens.</title>
        <authorList>
            <person name="Haridas S."/>
            <person name="Albert R."/>
            <person name="Binder M."/>
            <person name="Bloem J."/>
            <person name="Labutti K."/>
            <person name="Salamov A."/>
            <person name="Andreopoulos B."/>
            <person name="Baker S."/>
            <person name="Barry K."/>
            <person name="Bills G."/>
            <person name="Bluhm B."/>
            <person name="Cannon C."/>
            <person name="Castanera R."/>
            <person name="Culley D."/>
            <person name="Daum C."/>
            <person name="Ezra D."/>
            <person name="Gonzalez J."/>
            <person name="Henrissat B."/>
            <person name="Kuo A."/>
            <person name="Liang C."/>
            <person name="Lipzen A."/>
            <person name="Lutzoni F."/>
            <person name="Magnuson J."/>
            <person name="Mondo S."/>
            <person name="Nolan M."/>
            <person name="Ohm R."/>
            <person name="Pangilinan J."/>
            <person name="Park H.-J."/>
            <person name="Ramirez L."/>
            <person name="Alfaro M."/>
            <person name="Sun H."/>
            <person name="Tritt A."/>
            <person name="Yoshinaga Y."/>
            <person name="Zwiers L.-H."/>
            <person name="Turgeon B."/>
            <person name="Goodwin S."/>
            <person name="Spatafora J."/>
            <person name="Crous P."/>
            <person name="Grigoriev I."/>
        </authorList>
    </citation>
    <scope>NUCLEOTIDE SEQUENCE</scope>
    <source>
        <strain evidence="1 3">CBS 304.34</strain>
    </source>
</reference>
<reference evidence="3" key="2">
    <citation type="submission" date="2020-04" db="EMBL/GenBank/DDBJ databases">
        <authorList>
            <consortium name="NCBI Genome Project"/>
        </authorList>
    </citation>
    <scope>NUCLEOTIDE SEQUENCE</scope>
    <source>
        <strain evidence="3">CBS 304.34</strain>
    </source>
</reference>
<dbReference type="OrthoDB" id="3560543at2759"/>
<evidence type="ECO:0000313" key="1">
    <source>
        <dbReference type="EMBL" id="KAF2814830.1"/>
    </source>
</evidence>
<dbReference type="Proteomes" id="UP000504636">
    <property type="component" value="Unplaced"/>
</dbReference>
<proteinExistence type="predicted"/>
<protein>
    <submittedName>
        <fullName evidence="1 3">Uncharacterized protein</fullName>
    </submittedName>
</protein>
<dbReference type="EMBL" id="MU003694">
    <property type="protein sequence ID" value="KAF2814830.1"/>
    <property type="molecule type" value="Genomic_DNA"/>
</dbReference>
<name>A0A6A6Z1F7_9PEZI</name>
<accession>A0A6A6Z1F7</accession>
<keyword evidence="2" id="KW-1185">Reference proteome</keyword>
<reference evidence="3" key="3">
    <citation type="submission" date="2025-04" db="UniProtKB">
        <authorList>
            <consortium name="RefSeq"/>
        </authorList>
    </citation>
    <scope>IDENTIFICATION</scope>
    <source>
        <strain evidence="3">CBS 304.34</strain>
    </source>
</reference>